<dbReference type="InterPro" id="IPR025346">
    <property type="entry name" value="DUF4250"/>
</dbReference>
<dbReference type="AlphaFoldDB" id="A0A6L5X893"/>
<keyword evidence="2" id="KW-1185">Reference proteome</keyword>
<proteinExistence type="predicted"/>
<dbReference type="RefSeq" id="WP_154526682.1">
    <property type="nucleotide sequence ID" value="NZ_JAQYJL010000023.1"/>
</dbReference>
<dbReference type="Proteomes" id="UP000481852">
    <property type="component" value="Unassembled WGS sequence"/>
</dbReference>
<protein>
    <submittedName>
        <fullName evidence="1">DUF4250 domain-containing protein</fullName>
    </submittedName>
</protein>
<evidence type="ECO:0000313" key="2">
    <source>
        <dbReference type="Proteomes" id="UP000481852"/>
    </source>
</evidence>
<evidence type="ECO:0000313" key="1">
    <source>
        <dbReference type="EMBL" id="MSS15635.1"/>
    </source>
</evidence>
<reference evidence="1 2" key="1">
    <citation type="submission" date="2019-08" db="EMBL/GenBank/DDBJ databases">
        <title>In-depth cultivation of the pig gut microbiome towards novel bacterial diversity and tailored functional studies.</title>
        <authorList>
            <person name="Wylensek D."/>
            <person name="Hitch T.C.A."/>
            <person name="Clavel T."/>
        </authorList>
    </citation>
    <scope>NUCLEOTIDE SEQUENCE [LARGE SCALE GENOMIC DNA]</scope>
    <source>
        <strain evidence="1 2">Oil+RF-744-WCA-WT-11</strain>
    </source>
</reference>
<sequence>MGDLPESPMILLSFVNTELRDCYHSLDAFCKNHGADRKTVEDKLRSIDYRYDARLNRFC</sequence>
<comment type="caution">
    <text evidence="1">The sequence shown here is derived from an EMBL/GenBank/DDBJ whole genome shotgun (WGS) entry which is preliminary data.</text>
</comment>
<accession>A0A6L5X893</accession>
<gene>
    <name evidence="1" type="ORF">FYJ35_11420</name>
</gene>
<dbReference type="EMBL" id="VULZ01000013">
    <property type="protein sequence ID" value="MSS15635.1"/>
    <property type="molecule type" value="Genomic_DNA"/>
</dbReference>
<dbReference type="Pfam" id="PF14056">
    <property type="entry name" value="DUF4250"/>
    <property type="match status" value="1"/>
</dbReference>
<name>A0A6L5X893_9FIRM</name>
<organism evidence="1 2">
    <name type="scientific">Porcincola intestinalis</name>
    <dbReference type="NCBI Taxonomy" id="2606632"/>
    <lineage>
        <taxon>Bacteria</taxon>
        <taxon>Bacillati</taxon>
        <taxon>Bacillota</taxon>
        <taxon>Clostridia</taxon>
        <taxon>Lachnospirales</taxon>
        <taxon>Lachnospiraceae</taxon>
        <taxon>Porcincola</taxon>
    </lineage>
</organism>